<sequence>MKSIVSKGKDINQAIISGLSLLETTKDGVTIEIIQNESKGFLGIGCKEGIVRLTKLDKTIKEDIVSKVPKIPENPLKNNENPVAENIETSNELDLLAGKVWVKNGYLYCKSSPTYYPMVTVTNGVKLFKNGQPIIEGLVILSEQDSYEIKTENEDKETKWSISMDDQRLKVLLNVEPGYKVTKKIVDHEPDNHIELRVEEVRRVENTLSYAEVLHELESLHVTHGLNQAEIIKAIGVTSPSIFEIATGIKSKPGKDGWVEIKVDMSASEELKENEEGRIDFREIKRIPSVERGQLIGIVHPPISGEMGYTVMGEPLPVKQTSPIMLKTGKGVSVVENKIIATQSGRPVIETRGHCFNVAIMQKLIHEGNVDLASGNIRFTGDVEIRGEVKEGMKINAEGELIIHQTVNMATLTSTGAIISKGTIIGSEVSAGKNYLIINELGQILANLHHQITNLIFVIEQLSTSTAFKSSDLSQAGIQPLIRLLVEKKFQDLPNIAKKYIEIVKMSENYLQNEEWKELAVIINKLFLSLTNEVTSLETITGLSRKMEDLIKINNTLVESHSYITVSNSLNSRLYCSGNILITDKGCVNSKVHAGGTLKINGILRGGEVYGRLGVEINEAGAKSGTSTLIAVPDDQKIYINKIMEGSSIKIGNQKYIFEETRYHVKARLDKDGKIVIQ</sequence>
<keyword evidence="3" id="KW-1185">Reference proteome</keyword>
<dbReference type="Pfam" id="PF03961">
    <property type="entry name" value="FapA"/>
    <property type="match status" value="1"/>
</dbReference>
<dbReference type="InterPro" id="IPR032782">
    <property type="entry name" value="KhpB_N"/>
</dbReference>
<organism evidence="2 3">
    <name type="scientific">Fredinandcohnia quinoae</name>
    <dbReference type="NCBI Taxonomy" id="2918902"/>
    <lineage>
        <taxon>Bacteria</taxon>
        <taxon>Bacillati</taxon>
        <taxon>Bacillota</taxon>
        <taxon>Bacilli</taxon>
        <taxon>Bacillales</taxon>
        <taxon>Bacillaceae</taxon>
        <taxon>Fredinandcohnia</taxon>
    </lineage>
</organism>
<evidence type="ECO:0000313" key="2">
    <source>
        <dbReference type="EMBL" id="MCH1625055.1"/>
    </source>
</evidence>
<dbReference type="PANTHER" id="PTHR38032">
    <property type="entry name" value="POLYMERASE-RELATED"/>
    <property type="match status" value="1"/>
</dbReference>
<dbReference type="SMART" id="SM01245">
    <property type="entry name" value="Jag_N"/>
    <property type="match status" value="1"/>
</dbReference>
<evidence type="ECO:0000259" key="1">
    <source>
        <dbReference type="SMART" id="SM01245"/>
    </source>
</evidence>
<dbReference type="Gene3D" id="3.30.30.80">
    <property type="entry name" value="probable RNA-binding protein from clostridium symbiosum atcc 14940"/>
    <property type="match status" value="1"/>
</dbReference>
<dbReference type="EMBL" id="JAKTTI010000007">
    <property type="protein sequence ID" value="MCH1625055.1"/>
    <property type="molecule type" value="Genomic_DNA"/>
</dbReference>
<dbReference type="Proteomes" id="UP001431131">
    <property type="component" value="Unassembled WGS sequence"/>
</dbReference>
<dbReference type="InterPro" id="IPR005646">
    <property type="entry name" value="FapA"/>
</dbReference>
<dbReference type="RefSeq" id="WP_240253990.1">
    <property type="nucleotide sequence ID" value="NZ_JAKTTI010000007.1"/>
</dbReference>
<protein>
    <submittedName>
        <fullName evidence="2">FapA family protein</fullName>
    </submittedName>
</protein>
<accession>A0AAW5E198</accession>
<dbReference type="InterPro" id="IPR046866">
    <property type="entry name" value="FapA_N"/>
</dbReference>
<comment type="caution">
    <text evidence="2">The sequence shown here is derived from an EMBL/GenBank/DDBJ whole genome shotgun (WGS) entry which is preliminary data.</text>
</comment>
<feature type="domain" description="RNA-binding protein KhpB N-terminal" evidence="1">
    <location>
        <begin position="5"/>
        <end position="56"/>
    </location>
</feature>
<name>A0AAW5E198_9BACI</name>
<gene>
    <name evidence="2" type="ORF">MJG50_06920</name>
</gene>
<dbReference type="InterPro" id="IPR046865">
    <property type="entry name" value="FapA_b_solenoid"/>
</dbReference>
<dbReference type="PANTHER" id="PTHR38032:SF1">
    <property type="entry name" value="RNA-BINDING PROTEIN KHPB N-TERMINAL DOMAIN-CONTAINING PROTEIN"/>
    <property type="match status" value="1"/>
</dbReference>
<proteinExistence type="predicted"/>
<dbReference type="Pfam" id="PF20250">
    <property type="entry name" value="FapA_N"/>
    <property type="match status" value="1"/>
</dbReference>
<dbReference type="Pfam" id="PF14804">
    <property type="entry name" value="Jag_N"/>
    <property type="match status" value="1"/>
</dbReference>
<dbReference type="AlphaFoldDB" id="A0AAW5E198"/>
<reference evidence="2" key="1">
    <citation type="submission" date="2022-02" db="EMBL/GenBank/DDBJ databases">
        <title>Fredinandcohnia quinoae sp. nov. isolated from Chenopodium quinoa seeds.</title>
        <authorList>
            <person name="Saati-Santamaria Z."/>
            <person name="Flores-Felix J.D."/>
            <person name="Igual J.M."/>
            <person name="Velazquez E."/>
            <person name="Garcia-Fraile P."/>
            <person name="Martinez-Molina E."/>
        </authorList>
    </citation>
    <scope>NUCLEOTIDE SEQUENCE</scope>
    <source>
        <strain evidence="2">SECRCQ15</strain>
    </source>
</reference>
<dbReference type="InterPro" id="IPR038247">
    <property type="entry name" value="Jag_N_dom_sf"/>
</dbReference>
<evidence type="ECO:0000313" key="3">
    <source>
        <dbReference type="Proteomes" id="UP001431131"/>
    </source>
</evidence>